<dbReference type="GeneID" id="30216334"/>
<keyword evidence="1" id="KW-0496">Mitochondrion</keyword>
<protein>
    <submittedName>
        <fullName evidence="1">Orf130b</fullName>
    </submittedName>
</protein>
<dbReference type="EMBL" id="KM851044">
    <property type="protein sequence ID" value="AJR33082.1"/>
    <property type="molecule type" value="Genomic_DNA"/>
</dbReference>
<geneLocation type="mitochondrion" evidence="1"/>
<reference evidence="1" key="1">
    <citation type="submission" date="2014-10" db="EMBL/GenBank/DDBJ databases">
        <authorList>
            <person name="Seo M.-J."/>
            <person name="Seok Y.J."/>
            <person name="Cha I.-T."/>
        </authorList>
    </citation>
    <scope>NUCLEOTIDE SEQUENCE</scope>
</reference>
<name>A0A1D6WKN9_MUTAR</name>
<organism evidence="1">
    <name type="scientific">Mutarda arvensis</name>
    <name type="common">Charlock mustard</name>
    <name type="synonym">Sinapis arvensis</name>
    <dbReference type="NCBI Taxonomy" id="2982281"/>
    <lineage>
        <taxon>Eukaryota</taxon>
        <taxon>Viridiplantae</taxon>
        <taxon>Streptophyta</taxon>
        <taxon>Embryophyta</taxon>
        <taxon>Tracheophyta</taxon>
        <taxon>Spermatophyta</taxon>
        <taxon>Magnoliopsida</taxon>
        <taxon>eudicotyledons</taxon>
        <taxon>Gunneridae</taxon>
        <taxon>Pentapetalae</taxon>
        <taxon>rosids</taxon>
        <taxon>malvids</taxon>
        <taxon>Brassicales</taxon>
        <taxon>Brassicaceae</taxon>
        <taxon>Brassiceae</taxon>
        <taxon>Mutarda</taxon>
    </lineage>
</organism>
<dbReference type="RefSeq" id="YP_009320241.1">
    <property type="nucleotide sequence ID" value="NC_031896.1"/>
</dbReference>
<evidence type="ECO:0000313" key="1">
    <source>
        <dbReference type="EMBL" id="AJR33082.1"/>
    </source>
</evidence>
<gene>
    <name evidence="1" type="primary">orf130b</name>
</gene>
<accession>A0A1D6WKN9</accession>
<sequence length="130" mass="14786">MAVLHKPQGYRDSLFHFRCHCWSDGHMLLSTDSYGINTTFSRIRRKRYSDHYVRFILRTGGLPICISNLLLSFERTTEGDSQSLLSLFRCVRGIFDTDRSHPPSESGFAPPVGTFCLEGRSRGSTSFYGP</sequence>
<proteinExistence type="predicted"/>
<dbReference type="AlphaFoldDB" id="A0A1D6WKN9"/>